<reference evidence="2" key="1">
    <citation type="submission" date="2023-10" db="EMBL/GenBank/DDBJ databases">
        <authorList>
            <person name="Chen Y."/>
            <person name="Shah S."/>
            <person name="Dougan E. K."/>
            <person name="Thang M."/>
            <person name="Chan C."/>
        </authorList>
    </citation>
    <scope>NUCLEOTIDE SEQUENCE [LARGE SCALE GENOMIC DNA]</scope>
</reference>
<feature type="region of interest" description="Disordered" evidence="1">
    <location>
        <begin position="112"/>
        <end position="210"/>
    </location>
</feature>
<organism evidence="2 3">
    <name type="scientific">Prorocentrum cordatum</name>
    <dbReference type="NCBI Taxonomy" id="2364126"/>
    <lineage>
        <taxon>Eukaryota</taxon>
        <taxon>Sar</taxon>
        <taxon>Alveolata</taxon>
        <taxon>Dinophyceae</taxon>
        <taxon>Prorocentrales</taxon>
        <taxon>Prorocentraceae</taxon>
        <taxon>Prorocentrum</taxon>
    </lineage>
</organism>
<evidence type="ECO:0000313" key="2">
    <source>
        <dbReference type="EMBL" id="CAK0864015.1"/>
    </source>
</evidence>
<feature type="region of interest" description="Disordered" evidence="1">
    <location>
        <begin position="1"/>
        <end position="32"/>
    </location>
</feature>
<proteinExistence type="predicted"/>
<keyword evidence="3" id="KW-1185">Reference proteome</keyword>
<feature type="compositionally biased region" description="Basic residues" evidence="1">
    <location>
        <begin position="20"/>
        <end position="30"/>
    </location>
</feature>
<evidence type="ECO:0000256" key="1">
    <source>
        <dbReference type="SAM" id="MobiDB-lite"/>
    </source>
</evidence>
<protein>
    <submittedName>
        <fullName evidence="2">Uncharacterized protein</fullName>
    </submittedName>
</protein>
<dbReference type="EMBL" id="CAUYUJ010016323">
    <property type="protein sequence ID" value="CAK0864015.1"/>
    <property type="molecule type" value="Genomic_DNA"/>
</dbReference>
<feature type="compositionally biased region" description="Low complexity" evidence="1">
    <location>
        <begin position="1"/>
        <end position="11"/>
    </location>
</feature>
<name>A0ABN9UV69_9DINO</name>
<accession>A0ABN9UV69</accession>
<feature type="compositionally biased region" description="Basic residues" evidence="1">
    <location>
        <begin position="127"/>
        <end position="152"/>
    </location>
</feature>
<evidence type="ECO:0000313" key="3">
    <source>
        <dbReference type="Proteomes" id="UP001189429"/>
    </source>
</evidence>
<feature type="compositionally biased region" description="Low complexity" evidence="1">
    <location>
        <begin position="153"/>
        <end position="165"/>
    </location>
</feature>
<comment type="caution">
    <text evidence="2">The sequence shown here is derived from an EMBL/GenBank/DDBJ whole genome shotgun (WGS) entry which is preliminary data.</text>
</comment>
<gene>
    <name evidence="2" type="ORF">PCOR1329_LOCUS52009</name>
</gene>
<dbReference type="Proteomes" id="UP001189429">
    <property type="component" value="Unassembled WGS sequence"/>
</dbReference>
<sequence>MLSSIPEAGAARAEELPPPRPHRPPPRPRSRRETLLEAACSGCRAAWELEGCDSIVCFEFSHTASYEPGPANYYLAFVALHLWHGPLRQRRGVPILAPPRLARVLRDMQRKWPDAAAPTPRISDLGRRKKAQAPGRPAHHRRPRLRAGHCGRRLPGAAAGRLRPGSARRRSGPGAARGDRHAPPPRAQVDRLAGADAGMQRGVPSTEDGL</sequence>